<keyword evidence="3" id="KW-1185">Reference proteome</keyword>
<dbReference type="EMBL" id="AZHX01001995">
    <property type="protein sequence ID" value="ETW97937.1"/>
    <property type="molecule type" value="Genomic_DNA"/>
</dbReference>
<gene>
    <name evidence="2" type="ORF">ETSY2_43635</name>
</gene>
<evidence type="ECO:0000256" key="1">
    <source>
        <dbReference type="SAM" id="MobiDB-lite"/>
    </source>
</evidence>
<dbReference type="AlphaFoldDB" id="W4LIY2"/>
<feature type="compositionally biased region" description="Polar residues" evidence="1">
    <location>
        <begin position="1"/>
        <end position="12"/>
    </location>
</feature>
<organism evidence="2 3">
    <name type="scientific">Candidatus Entotheonella gemina</name>
    <dbReference type="NCBI Taxonomy" id="1429439"/>
    <lineage>
        <taxon>Bacteria</taxon>
        <taxon>Pseudomonadati</taxon>
        <taxon>Nitrospinota/Tectimicrobiota group</taxon>
        <taxon>Candidatus Tectimicrobiota</taxon>
        <taxon>Candidatus Entotheonellia</taxon>
        <taxon>Candidatus Entotheonellales</taxon>
        <taxon>Candidatus Entotheonellaceae</taxon>
        <taxon>Candidatus Entotheonella</taxon>
    </lineage>
</organism>
<reference evidence="2 3" key="1">
    <citation type="journal article" date="2014" name="Nature">
        <title>An environmental bacterial taxon with a large and distinct metabolic repertoire.</title>
        <authorList>
            <person name="Wilson M.C."/>
            <person name="Mori T."/>
            <person name="Ruckert C."/>
            <person name="Uria A.R."/>
            <person name="Helf M.J."/>
            <person name="Takada K."/>
            <person name="Gernert C."/>
            <person name="Steffens U.A."/>
            <person name="Heycke N."/>
            <person name="Schmitt S."/>
            <person name="Rinke C."/>
            <person name="Helfrich E.J."/>
            <person name="Brachmann A.O."/>
            <person name="Gurgui C."/>
            <person name="Wakimoto T."/>
            <person name="Kracht M."/>
            <person name="Crusemann M."/>
            <person name="Hentschel U."/>
            <person name="Abe I."/>
            <person name="Matsunaga S."/>
            <person name="Kalinowski J."/>
            <person name="Takeyama H."/>
            <person name="Piel J."/>
        </authorList>
    </citation>
    <scope>NUCLEOTIDE SEQUENCE [LARGE SCALE GENOMIC DNA]</scope>
    <source>
        <strain evidence="3">TSY2</strain>
    </source>
</reference>
<comment type="caution">
    <text evidence="2">The sequence shown here is derived from an EMBL/GenBank/DDBJ whole genome shotgun (WGS) entry which is preliminary data.</text>
</comment>
<feature type="region of interest" description="Disordered" evidence="1">
    <location>
        <begin position="1"/>
        <end position="21"/>
    </location>
</feature>
<sequence length="97" mass="10782">MSGTIDVSNLNPGSAGGPYPNHQELIKQRVRIHHEILFDSARSWANCTMKRNIHWVGSMGLEDTPTVFRSLAEHLGERAKRYPDGETGELDSLTHAA</sequence>
<proteinExistence type="predicted"/>
<dbReference type="HOGENOM" id="CLU_2341542_0_0_7"/>
<dbReference type="Proteomes" id="UP000019140">
    <property type="component" value="Unassembled WGS sequence"/>
</dbReference>
<evidence type="ECO:0000313" key="3">
    <source>
        <dbReference type="Proteomes" id="UP000019140"/>
    </source>
</evidence>
<accession>W4LIY2</accession>
<protein>
    <submittedName>
        <fullName evidence="2">Uncharacterized protein</fullName>
    </submittedName>
</protein>
<name>W4LIY2_9BACT</name>
<evidence type="ECO:0000313" key="2">
    <source>
        <dbReference type="EMBL" id="ETW97937.1"/>
    </source>
</evidence>